<sequence>VLDPQGRGDWIGDPIVEKISKDISFLGYVNDTTKSDFTKAAAGYYTSVINRAQIEDFKEGLETFGIVALLRQYPDVFKSLLCGHKKNKTDEIYDMYEAQLSKSGSNQRDLDEEAMMHFMMFLSGLTNQSKLYFYCKLLIYVGPIHIWECNTCLLNSLNAC</sequence>
<dbReference type="Proteomes" id="UP001230051">
    <property type="component" value="Unassembled WGS sequence"/>
</dbReference>
<reference evidence="1" key="1">
    <citation type="submission" date="2022-02" db="EMBL/GenBank/DDBJ databases">
        <title>Atlantic sturgeon de novo genome assembly.</title>
        <authorList>
            <person name="Stock M."/>
            <person name="Klopp C."/>
            <person name="Guiguen Y."/>
            <person name="Cabau C."/>
            <person name="Parinello H."/>
            <person name="Santidrian Yebra-Pimentel E."/>
            <person name="Kuhl H."/>
            <person name="Dirks R.P."/>
            <person name="Guessner J."/>
            <person name="Wuertz S."/>
            <person name="Du K."/>
            <person name="Schartl M."/>
        </authorList>
    </citation>
    <scope>NUCLEOTIDE SEQUENCE</scope>
    <source>
        <strain evidence="1">STURGEONOMICS-FGT-2020</strain>
        <tissue evidence="1">Whole blood</tissue>
    </source>
</reference>
<organism evidence="1 2">
    <name type="scientific">Acipenser oxyrinchus oxyrinchus</name>
    <dbReference type="NCBI Taxonomy" id="40147"/>
    <lineage>
        <taxon>Eukaryota</taxon>
        <taxon>Metazoa</taxon>
        <taxon>Chordata</taxon>
        <taxon>Craniata</taxon>
        <taxon>Vertebrata</taxon>
        <taxon>Euteleostomi</taxon>
        <taxon>Actinopterygii</taxon>
        <taxon>Chondrostei</taxon>
        <taxon>Acipenseriformes</taxon>
        <taxon>Acipenseridae</taxon>
        <taxon>Acipenser</taxon>
    </lineage>
</organism>
<name>A0AAD8LUN9_ACIOX</name>
<gene>
    <name evidence="1" type="ORF">AOXY_G2303</name>
</gene>
<keyword evidence="2" id="KW-1185">Reference proteome</keyword>
<dbReference type="AlphaFoldDB" id="A0AAD8LUN9"/>
<proteinExistence type="predicted"/>
<dbReference type="EMBL" id="JAGXEW010000002">
    <property type="protein sequence ID" value="KAK1174734.1"/>
    <property type="molecule type" value="Genomic_DNA"/>
</dbReference>
<comment type="caution">
    <text evidence="1">The sequence shown here is derived from an EMBL/GenBank/DDBJ whole genome shotgun (WGS) entry which is preliminary data.</text>
</comment>
<protein>
    <submittedName>
        <fullName evidence="1">Uncharacterized protein</fullName>
    </submittedName>
</protein>
<accession>A0AAD8LUN9</accession>
<evidence type="ECO:0000313" key="1">
    <source>
        <dbReference type="EMBL" id="KAK1174734.1"/>
    </source>
</evidence>
<evidence type="ECO:0000313" key="2">
    <source>
        <dbReference type="Proteomes" id="UP001230051"/>
    </source>
</evidence>
<feature type="non-terminal residue" evidence="1">
    <location>
        <position position="1"/>
    </location>
</feature>